<reference evidence="1" key="1">
    <citation type="submission" date="2014-09" db="EMBL/GenBank/DDBJ databases">
        <authorList>
            <person name="Magalhaes I.L.F."/>
            <person name="Oliveira U."/>
            <person name="Santos F.R."/>
            <person name="Vidigal T.H.D.A."/>
            <person name="Brescovit A.D."/>
            <person name="Santos A.J."/>
        </authorList>
    </citation>
    <scope>NUCLEOTIDE SEQUENCE</scope>
    <source>
        <tissue evidence="1">Shoot tissue taken approximately 20 cm above the soil surface</tissue>
    </source>
</reference>
<evidence type="ECO:0000313" key="1">
    <source>
        <dbReference type="EMBL" id="JAD32570.1"/>
    </source>
</evidence>
<reference evidence="1" key="2">
    <citation type="journal article" date="2015" name="Data Brief">
        <title>Shoot transcriptome of the giant reed, Arundo donax.</title>
        <authorList>
            <person name="Barrero R.A."/>
            <person name="Guerrero F.D."/>
            <person name="Moolhuijzen P."/>
            <person name="Goolsby J.A."/>
            <person name="Tidwell J."/>
            <person name="Bellgard S.E."/>
            <person name="Bellgard M.I."/>
        </authorList>
    </citation>
    <scope>NUCLEOTIDE SEQUENCE</scope>
    <source>
        <tissue evidence="1">Shoot tissue taken approximately 20 cm above the soil surface</tissue>
    </source>
</reference>
<dbReference type="EMBL" id="GBRH01265325">
    <property type="protein sequence ID" value="JAD32570.1"/>
    <property type="molecule type" value="Transcribed_RNA"/>
</dbReference>
<sequence>MLLNSSAYLVFLNPCSVVPYAKLIIPRRHLPNYLFSLVMMFKTSVTASHRNFHKLRCDYAYFILSFPGQIS</sequence>
<name>A0A0A8Z736_ARUDO</name>
<organism evidence="1">
    <name type="scientific">Arundo donax</name>
    <name type="common">Giant reed</name>
    <name type="synonym">Donax arundinaceus</name>
    <dbReference type="NCBI Taxonomy" id="35708"/>
    <lineage>
        <taxon>Eukaryota</taxon>
        <taxon>Viridiplantae</taxon>
        <taxon>Streptophyta</taxon>
        <taxon>Embryophyta</taxon>
        <taxon>Tracheophyta</taxon>
        <taxon>Spermatophyta</taxon>
        <taxon>Magnoliopsida</taxon>
        <taxon>Liliopsida</taxon>
        <taxon>Poales</taxon>
        <taxon>Poaceae</taxon>
        <taxon>PACMAD clade</taxon>
        <taxon>Arundinoideae</taxon>
        <taxon>Arundineae</taxon>
        <taxon>Arundo</taxon>
    </lineage>
</organism>
<accession>A0A0A8Z736</accession>
<proteinExistence type="predicted"/>
<protein>
    <submittedName>
        <fullName evidence="1">Uncharacterized protein</fullName>
    </submittedName>
</protein>
<dbReference type="AlphaFoldDB" id="A0A0A8Z736"/>